<dbReference type="Proteomes" id="UP000326678">
    <property type="component" value="Chromosome pGXM07"/>
</dbReference>
<accession>A0A5P8WK99</accession>
<evidence type="ECO:0000313" key="2">
    <source>
        <dbReference type="Proteomes" id="UP000326678"/>
    </source>
</evidence>
<keyword evidence="2" id="KW-1185">Reference proteome</keyword>
<dbReference type="EMBL" id="CP045234">
    <property type="protein sequence ID" value="QFS52990.1"/>
    <property type="molecule type" value="Genomic_DNA"/>
</dbReference>
<reference evidence="1 2" key="1">
    <citation type="submission" date="2019-10" db="EMBL/GenBank/DDBJ databases">
        <title>Genomic and transcriptomic insights into the perfect genentic adaptation of a filamentous nitrogen-fixing cyanobacterium to rice fields.</title>
        <authorList>
            <person name="Chen Z."/>
        </authorList>
    </citation>
    <scope>NUCLEOTIDE SEQUENCE [LARGE SCALE GENOMIC DNA]</scope>
    <source>
        <strain evidence="1">CCNUC1</strain>
    </source>
</reference>
<gene>
    <name evidence="1" type="ORF">GXM_10254</name>
</gene>
<proteinExistence type="predicted"/>
<name>A0A5P8WK99_9NOSO</name>
<dbReference type="AlphaFoldDB" id="A0A5P8WK99"/>
<organism evidence="1 2">
    <name type="scientific">Nostoc sphaeroides CCNUC1</name>
    <dbReference type="NCBI Taxonomy" id="2653204"/>
    <lineage>
        <taxon>Bacteria</taxon>
        <taxon>Bacillati</taxon>
        <taxon>Cyanobacteriota</taxon>
        <taxon>Cyanophyceae</taxon>
        <taxon>Nostocales</taxon>
        <taxon>Nostocaceae</taxon>
        <taxon>Nostoc</taxon>
    </lineage>
</organism>
<dbReference type="KEGG" id="nsh:GXM_10254"/>
<sequence length="51" mass="5757">MACQKSTCFLTLVAIILLIFDTDCFTPVFLSKTVVLNFSLKAIPIMTFSYF</sequence>
<evidence type="ECO:0000313" key="1">
    <source>
        <dbReference type="EMBL" id="QFS52990.1"/>
    </source>
</evidence>
<protein>
    <submittedName>
        <fullName evidence="1">Uncharacterized protein</fullName>
    </submittedName>
</protein>